<comment type="caution">
    <text evidence="1">The sequence shown here is derived from an EMBL/GenBank/DDBJ whole genome shotgun (WGS) entry which is preliminary data.</text>
</comment>
<protein>
    <submittedName>
        <fullName evidence="1">Uncharacterized protein</fullName>
    </submittedName>
</protein>
<sequence>MAKVMDFGKTGALQKTVTAGLKHNRIHRPNNNIPHRFLYGGNFFCIFGLVNEGEAMIKKLLILLFVFITCRGYAQEPLMPVLSEQDSVSMETERQIMYHRLLSGTLHLGGLMEPLTMPEFNFNTPLTVGWNFHLPENSFHFHNFSRTFPGRVGLGTSPFLRNETVFSGSVYQLNDRFTFGGYSFGANSAFSAPFPNQGMNNFDVRGSTIFMQYNVSKNFKIETRVNVTQGPGF</sequence>
<evidence type="ECO:0000313" key="1">
    <source>
        <dbReference type="EMBL" id="HDR50768.1"/>
    </source>
</evidence>
<proteinExistence type="predicted"/>
<organism evidence="1">
    <name type="scientific">Mariniphaga anaerophila</name>
    <dbReference type="NCBI Taxonomy" id="1484053"/>
    <lineage>
        <taxon>Bacteria</taxon>
        <taxon>Pseudomonadati</taxon>
        <taxon>Bacteroidota</taxon>
        <taxon>Bacteroidia</taxon>
        <taxon>Marinilabiliales</taxon>
        <taxon>Prolixibacteraceae</taxon>
        <taxon>Mariniphaga</taxon>
    </lineage>
</organism>
<dbReference type="Proteomes" id="UP000886047">
    <property type="component" value="Unassembled WGS sequence"/>
</dbReference>
<dbReference type="EMBL" id="DSDK01000223">
    <property type="protein sequence ID" value="HDR50768.1"/>
    <property type="molecule type" value="Genomic_DNA"/>
</dbReference>
<name>A0A831PPN1_9BACT</name>
<gene>
    <name evidence="1" type="ORF">ENN90_03980</name>
</gene>
<accession>A0A831PPN1</accession>
<reference evidence="1" key="1">
    <citation type="journal article" date="2020" name="mSystems">
        <title>Genome- and Community-Level Interaction Insights into Carbon Utilization and Element Cycling Functions of Hydrothermarchaeota in Hydrothermal Sediment.</title>
        <authorList>
            <person name="Zhou Z."/>
            <person name="Liu Y."/>
            <person name="Xu W."/>
            <person name="Pan J."/>
            <person name="Luo Z.H."/>
            <person name="Li M."/>
        </authorList>
    </citation>
    <scope>NUCLEOTIDE SEQUENCE [LARGE SCALE GENOMIC DNA]</scope>
    <source>
        <strain evidence="1">SpSt-1217</strain>
    </source>
</reference>
<dbReference type="AlphaFoldDB" id="A0A831PPN1"/>